<feature type="domain" description="N-acetyltransferase" evidence="1">
    <location>
        <begin position="11"/>
        <end position="138"/>
    </location>
</feature>
<dbReference type="PANTHER" id="PTHR43415">
    <property type="entry name" value="SPERMIDINE N(1)-ACETYLTRANSFERASE"/>
    <property type="match status" value="1"/>
</dbReference>
<protein>
    <submittedName>
        <fullName evidence="2">GNAT family N-acetyltransferase</fullName>
    </submittedName>
</protein>
<name>A0ABU1HH65_9GAMM</name>
<dbReference type="Pfam" id="PF13302">
    <property type="entry name" value="Acetyltransf_3"/>
    <property type="match status" value="1"/>
</dbReference>
<evidence type="ECO:0000259" key="1">
    <source>
        <dbReference type="Pfam" id="PF13302"/>
    </source>
</evidence>
<evidence type="ECO:0000313" key="2">
    <source>
        <dbReference type="EMBL" id="MDR5906831.1"/>
    </source>
</evidence>
<dbReference type="InterPro" id="IPR016181">
    <property type="entry name" value="Acyl_CoA_acyltransferase"/>
</dbReference>
<dbReference type="InterPro" id="IPR000182">
    <property type="entry name" value="GNAT_dom"/>
</dbReference>
<sequence>MKILPVELYGLSLRLIDISDAKDIASLRSSPELTKYMITLEEDVEKQKEWIRAYKERESLEVDYYFAYENENGLIGYNRISKINWQDMTGFAASWIKKPAVKGFAKEMFLARCDVAFHMLGLKVLFTEIHEKNQRAIKYWVAYGAEAILHRNEFITFKLPSDIYETYKYGQS</sequence>
<dbReference type="Proteomes" id="UP001251374">
    <property type="component" value="Unassembled WGS sequence"/>
</dbReference>
<keyword evidence="3" id="KW-1185">Reference proteome</keyword>
<organism evidence="2 3">
    <name type="scientific">Franzmannia qiaohouensis</name>
    <dbReference type="NCBI Taxonomy" id="1329370"/>
    <lineage>
        <taxon>Bacteria</taxon>
        <taxon>Pseudomonadati</taxon>
        <taxon>Pseudomonadota</taxon>
        <taxon>Gammaproteobacteria</taxon>
        <taxon>Oceanospirillales</taxon>
        <taxon>Halomonadaceae</taxon>
        <taxon>Franzmannia</taxon>
    </lineage>
</organism>
<dbReference type="PANTHER" id="PTHR43415:SF3">
    <property type="entry name" value="GNAT-FAMILY ACETYLTRANSFERASE"/>
    <property type="match status" value="1"/>
</dbReference>
<dbReference type="SUPFAM" id="SSF55729">
    <property type="entry name" value="Acyl-CoA N-acyltransferases (Nat)"/>
    <property type="match status" value="1"/>
</dbReference>
<proteinExistence type="predicted"/>
<evidence type="ECO:0000313" key="3">
    <source>
        <dbReference type="Proteomes" id="UP001251374"/>
    </source>
</evidence>
<dbReference type="Gene3D" id="3.40.630.30">
    <property type="match status" value="1"/>
</dbReference>
<gene>
    <name evidence="2" type="ORF">QC821_16245</name>
</gene>
<comment type="caution">
    <text evidence="2">The sequence shown here is derived from an EMBL/GenBank/DDBJ whole genome shotgun (WGS) entry which is preliminary data.</text>
</comment>
<reference evidence="2 3" key="1">
    <citation type="submission" date="2023-04" db="EMBL/GenBank/DDBJ databases">
        <title>A long-awaited taxogenomic arrangement of the family Halomonadaceae.</title>
        <authorList>
            <person name="De La Haba R."/>
            <person name="Chuvochina M."/>
            <person name="Wittouck S."/>
            <person name="Arahal D.R."/>
            <person name="Sanchez-Porro C."/>
            <person name="Hugenholtz P."/>
            <person name="Ventosa A."/>
        </authorList>
    </citation>
    <scope>NUCLEOTIDE SEQUENCE [LARGE SCALE GENOMIC DNA]</scope>
    <source>
        <strain evidence="2 3">DSM 26770</strain>
    </source>
</reference>
<dbReference type="RefSeq" id="WP_309723745.1">
    <property type="nucleotide sequence ID" value="NZ_JARWAM010000012.1"/>
</dbReference>
<dbReference type="EMBL" id="JARWAM010000012">
    <property type="protein sequence ID" value="MDR5906831.1"/>
    <property type="molecule type" value="Genomic_DNA"/>
</dbReference>
<accession>A0ABU1HH65</accession>